<evidence type="ECO:0000313" key="4">
    <source>
        <dbReference type="Proteomes" id="UP000681340"/>
    </source>
</evidence>
<name>A0A919SPZ9_9ACTN</name>
<dbReference type="SUPFAM" id="SSF52980">
    <property type="entry name" value="Restriction endonuclease-like"/>
    <property type="match status" value="1"/>
</dbReference>
<comment type="caution">
    <text evidence="3">The sequence shown here is derived from an EMBL/GenBank/DDBJ whole genome shotgun (WGS) entry which is preliminary data.</text>
</comment>
<evidence type="ECO:0000259" key="2">
    <source>
        <dbReference type="Pfam" id="PF04471"/>
    </source>
</evidence>
<dbReference type="GO" id="GO:0015666">
    <property type="term" value="F:restriction endodeoxyribonuclease activity"/>
    <property type="evidence" value="ECO:0007669"/>
    <property type="project" value="TreeGrafter"/>
</dbReference>
<keyword evidence="3" id="KW-0378">Hydrolase</keyword>
<dbReference type="GO" id="GO:0003677">
    <property type="term" value="F:DNA binding"/>
    <property type="evidence" value="ECO:0007669"/>
    <property type="project" value="InterPro"/>
</dbReference>
<feature type="domain" description="Restriction endonuclease type IV Mrr" evidence="2">
    <location>
        <begin position="392"/>
        <end position="502"/>
    </location>
</feature>
<dbReference type="AlphaFoldDB" id="A0A919SPZ9"/>
<dbReference type="PANTHER" id="PTHR30015">
    <property type="entry name" value="MRR RESTRICTION SYSTEM PROTEIN"/>
    <property type="match status" value="1"/>
</dbReference>
<evidence type="ECO:0000313" key="3">
    <source>
        <dbReference type="EMBL" id="GIM75484.1"/>
    </source>
</evidence>
<reference evidence="3" key="1">
    <citation type="submission" date="2021-03" db="EMBL/GenBank/DDBJ databases">
        <title>Whole genome shotgun sequence of Actinoplanes auranticolor NBRC 12245.</title>
        <authorList>
            <person name="Komaki H."/>
            <person name="Tamura T."/>
        </authorList>
    </citation>
    <scope>NUCLEOTIDE SEQUENCE</scope>
    <source>
        <strain evidence="3">NBRC 12245</strain>
    </source>
</reference>
<proteinExistence type="predicted"/>
<feature type="region of interest" description="Disordered" evidence="1">
    <location>
        <begin position="88"/>
        <end position="107"/>
    </location>
</feature>
<dbReference type="Gene3D" id="3.40.1350.10">
    <property type="match status" value="1"/>
</dbReference>
<dbReference type="PANTHER" id="PTHR30015:SF7">
    <property type="entry name" value="TYPE IV METHYL-DIRECTED RESTRICTION ENZYME ECOKMRR"/>
    <property type="match status" value="1"/>
</dbReference>
<dbReference type="InterPro" id="IPR011335">
    <property type="entry name" value="Restrct_endonuc-II-like"/>
</dbReference>
<keyword evidence="3" id="KW-0540">Nuclease</keyword>
<keyword evidence="3" id="KW-0255">Endonuclease</keyword>
<dbReference type="EMBL" id="BOQL01000057">
    <property type="protein sequence ID" value="GIM75484.1"/>
    <property type="molecule type" value="Genomic_DNA"/>
</dbReference>
<dbReference type="InterPro" id="IPR011856">
    <property type="entry name" value="tRNA_endonuc-like_dom_sf"/>
</dbReference>
<dbReference type="GO" id="GO:0009307">
    <property type="term" value="P:DNA restriction-modification system"/>
    <property type="evidence" value="ECO:0007669"/>
    <property type="project" value="InterPro"/>
</dbReference>
<dbReference type="RefSeq" id="WP_246595620.1">
    <property type="nucleotide sequence ID" value="NZ_BAABEA010000003.1"/>
</dbReference>
<protein>
    <submittedName>
        <fullName evidence="3">Restriction endonuclease</fullName>
    </submittedName>
</protein>
<accession>A0A919SPZ9</accession>
<dbReference type="InterPro" id="IPR052906">
    <property type="entry name" value="Type_IV_Methyl-Rstrct_Enzyme"/>
</dbReference>
<sequence length="535" mass="60364">MATSKRPSAGDLARWRQAQIRQAERDQRAAEKAAALQRRAEADRYVASRRDEATMRTVSLEKAVEELTHLLIVGLRRRARIDLQGFLRDPPTRQFDPGPLRHPEPHPEWRDFEPPPPGALGGLFGGKARYETAMTVAHRRYDSAQARWERSETQRLERLAAARAEHDRLVATETADCAKRNQLIQQEITGLRERRREPVERYLDQVLVRTPLPEDFPRRAEVAYNPDAEQVVVQLQLPGTDVVPAVKSVKYIQSGPNADTMPETRRPEKELRELYRDVIAQVALLTVRDLFDADELLRTVAFNGHVDTINRATGQREYPCLVSLNVERDRFEELVLDRVSPADCLRHLNALVSPHPFALTPIQPVLRFDLSKFNFIKGFDAVATLDHRPDLMEMGHGEFEHLVRQIFEAMGMQGWTTTSSNDDGVDAVVVNPDPFVGGLTIVQAKHYKNVVGVSHIRELAGAMEEKRAGRGILVTTSWFTAGGWQKAHEHGRMQLVDGQHLTFLIKQHLERDVLISVNRPRNAASGPPTAASGST</sequence>
<evidence type="ECO:0000256" key="1">
    <source>
        <dbReference type="SAM" id="MobiDB-lite"/>
    </source>
</evidence>
<organism evidence="3 4">
    <name type="scientific">Actinoplanes auranticolor</name>
    <dbReference type="NCBI Taxonomy" id="47988"/>
    <lineage>
        <taxon>Bacteria</taxon>
        <taxon>Bacillati</taxon>
        <taxon>Actinomycetota</taxon>
        <taxon>Actinomycetes</taxon>
        <taxon>Micromonosporales</taxon>
        <taxon>Micromonosporaceae</taxon>
        <taxon>Actinoplanes</taxon>
    </lineage>
</organism>
<dbReference type="InterPro" id="IPR007560">
    <property type="entry name" value="Restrct_endonuc_IV_Mrr"/>
</dbReference>
<dbReference type="Pfam" id="PF04471">
    <property type="entry name" value="Mrr_cat"/>
    <property type="match status" value="1"/>
</dbReference>
<keyword evidence="4" id="KW-1185">Reference proteome</keyword>
<gene>
    <name evidence="3" type="ORF">Aau02nite_66160</name>
</gene>
<dbReference type="Proteomes" id="UP000681340">
    <property type="component" value="Unassembled WGS sequence"/>
</dbReference>